<proteinExistence type="predicted"/>
<dbReference type="Proteomes" id="UP000244037">
    <property type="component" value="Unassembled WGS sequence"/>
</dbReference>
<keyword evidence="2" id="KW-1185">Reference proteome</keyword>
<organism evidence="1 2">
    <name type="scientific">Rhodovulum kholense</name>
    <dbReference type="NCBI Taxonomy" id="453584"/>
    <lineage>
        <taxon>Bacteria</taxon>
        <taxon>Pseudomonadati</taxon>
        <taxon>Pseudomonadota</taxon>
        <taxon>Alphaproteobacteria</taxon>
        <taxon>Rhodobacterales</taxon>
        <taxon>Paracoccaceae</taxon>
        <taxon>Rhodovulum</taxon>
    </lineage>
</organism>
<dbReference type="Pfam" id="PF09582">
    <property type="entry name" value="AnfO_nitrog"/>
    <property type="match status" value="1"/>
</dbReference>
<comment type="caution">
    <text evidence="1">The sequence shown here is derived from an EMBL/GenBank/DDBJ whole genome shotgun (WGS) entry which is preliminary data.</text>
</comment>
<gene>
    <name evidence="1" type="ORF">C8N38_1374</name>
</gene>
<evidence type="ECO:0000313" key="1">
    <source>
        <dbReference type="EMBL" id="PTW35436.1"/>
    </source>
</evidence>
<protein>
    <submittedName>
        <fullName evidence="1">Fe-only nitrogenase accessory protein AnfO</fullName>
    </submittedName>
</protein>
<dbReference type="NCBIfam" id="TIGR02940">
    <property type="entry name" value="anfO_nitrog"/>
    <property type="match status" value="1"/>
</dbReference>
<dbReference type="InterPro" id="IPR014287">
    <property type="entry name" value="Nase_Fe-Fe_AnfO"/>
</dbReference>
<name>A0A8E3AP11_9RHOB</name>
<dbReference type="EMBL" id="QAYC01000037">
    <property type="protein sequence ID" value="PTW35436.1"/>
    <property type="molecule type" value="Genomic_DNA"/>
</dbReference>
<sequence>MQIAVHVDDSGRPLGLHEPGRLRIYQGTGTGWALSSEFPFRLPREEGVAGLRWALGRLAEEIAPCRVLLSAEVRGFAYSYLQDQLGFHVWKSEGPLDGQLAAVAEGEDRIATEACACDSVPAWGCGSCGPGGLPDAAPPPVPVEDRADGTRFLDLAAALAGDRRHNSMTVLGPLLAEAPFRPLMVRMDHLPRWFRRSLVERDLVFTEEPREGALFVTVTPKESVAP</sequence>
<dbReference type="AlphaFoldDB" id="A0A8E3AP11"/>
<reference evidence="1 2" key="1">
    <citation type="submission" date="2018-04" db="EMBL/GenBank/DDBJ databases">
        <title>Genomic Encyclopedia of Archaeal and Bacterial Type Strains, Phase II (KMG-II): from individual species to whole genera.</title>
        <authorList>
            <person name="Goeker M."/>
        </authorList>
    </citation>
    <scope>NUCLEOTIDE SEQUENCE [LARGE SCALE GENOMIC DNA]</scope>
    <source>
        <strain evidence="1 2">DSM 19783</strain>
    </source>
</reference>
<accession>A0A8E3AP11</accession>
<dbReference type="RefSeq" id="WP_108029030.1">
    <property type="nucleotide sequence ID" value="NZ_QAYC01000037.1"/>
</dbReference>
<evidence type="ECO:0000313" key="2">
    <source>
        <dbReference type="Proteomes" id="UP000244037"/>
    </source>
</evidence>
<dbReference type="OrthoDB" id="200286at2"/>